<dbReference type="Proteomes" id="UP000383932">
    <property type="component" value="Unassembled WGS sequence"/>
</dbReference>
<evidence type="ECO:0000256" key="1">
    <source>
        <dbReference type="SAM" id="MobiDB-lite"/>
    </source>
</evidence>
<feature type="compositionally biased region" description="Basic and acidic residues" evidence="1">
    <location>
        <begin position="71"/>
        <end position="82"/>
    </location>
</feature>
<dbReference type="OrthoDB" id="70376at2759"/>
<feature type="region of interest" description="Disordered" evidence="1">
    <location>
        <begin position="200"/>
        <end position="241"/>
    </location>
</feature>
<comment type="caution">
    <text evidence="2">The sequence shown here is derived from an EMBL/GenBank/DDBJ whole genome shotgun (WGS) entry which is preliminary data.</text>
</comment>
<reference evidence="2 3" key="1">
    <citation type="journal article" date="2019" name="Fungal Biol. Biotechnol.">
        <title>Draft genome sequence of fastidious pathogen Ceratobasidium theobromae, which causes vascular-streak dieback in Theobroma cacao.</title>
        <authorList>
            <person name="Ali S.S."/>
            <person name="Asman A."/>
            <person name="Shao J."/>
            <person name="Firmansyah A.P."/>
            <person name="Susilo A.W."/>
            <person name="Rosmana A."/>
            <person name="McMahon P."/>
            <person name="Junaid M."/>
            <person name="Guest D."/>
            <person name="Kheng T.Y."/>
            <person name="Meinhardt L.W."/>
            <person name="Bailey B.A."/>
        </authorList>
    </citation>
    <scope>NUCLEOTIDE SEQUENCE [LARGE SCALE GENOMIC DNA]</scope>
    <source>
        <strain evidence="2 3">CT2</strain>
    </source>
</reference>
<keyword evidence="3" id="KW-1185">Reference proteome</keyword>
<gene>
    <name evidence="2" type="ORF">CTheo_2062</name>
</gene>
<protein>
    <submittedName>
        <fullName evidence="2">Centrosomal protein ATPase</fullName>
    </submittedName>
</protein>
<organism evidence="2 3">
    <name type="scientific">Ceratobasidium theobromae</name>
    <dbReference type="NCBI Taxonomy" id="1582974"/>
    <lineage>
        <taxon>Eukaryota</taxon>
        <taxon>Fungi</taxon>
        <taxon>Dikarya</taxon>
        <taxon>Basidiomycota</taxon>
        <taxon>Agaricomycotina</taxon>
        <taxon>Agaricomycetes</taxon>
        <taxon>Cantharellales</taxon>
        <taxon>Ceratobasidiaceae</taxon>
        <taxon>Ceratobasidium</taxon>
    </lineage>
</organism>
<evidence type="ECO:0000313" key="2">
    <source>
        <dbReference type="EMBL" id="KAB5594431.1"/>
    </source>
</evidence>
<accession>A0A5N5QSA0</accession>
<evidence type="ECO:0000313" key="3">
    <source>
        <dbReference type="Proteomes" id="UP000383932"/>
    </source>
</evidence>
<dbReference type="AlphaFoldDB" id="A0A5N5QSA0"/>
<feature type="compositionally biased region" description="Basic and acidic residues" evidence="1">
    <location>
        <begin position="200"/>
        <end position="211"/>
    </location>
</feature>
<proteinExistence type="predicted"/>
<name>A0A5N5QSA0_9AGAM</name>
<dbReference type="EMBL" id="SSOP01000020">
    <property type="protein sequence ID" value="KAB5594431.1"/>
    <property type="molecule type" value="Genomic_DNA"/>
</dbReference>
<sequence>MPPQAGIFTQPLHPSTLPPDSARQKSLNPRPPVYQSPIAPTRDYHYSHTASSYVRPQPGPADASGSMPVLDESKKDKRRRETADRIARIAEAKRDERAFLDQQALLRGSAHQLYTNPNSHAEFSLKLYPITLERTANVNRIEAAEQAGVHRGRADPVVVTVLIPDTAEAAYDEEQEKIEEEWKRQRDRLRERMLEAIEERRRKAREEKDGEGAGESILDPQSRPHATRNSRHGQGISTPTLSEQNGAVSLINGPLGGGPTGPTTAGMALYPWALSGPPVPEDLSSPFPLPLTSLAPPNAYAVNTKGKRVKDNKSAGAIDLSVSKALAPARTGWTGGWGTGTTSQSNGGGPDVGAACLKLMGRAVTMLAPAKDNEIEADLNEIRQGMKRRRTAAPGAPSNR</sequence>
<feature type="region of interest" description="Disordered" evidence="1">
    <location>
        <begin position="1"/>
        <end position="82"/>
    </location>
</feature>